<dbReference type="EMBL" id="FXYY01000009">
    <property type="protein sequence ID" value="SMX82891.1"/>
    <property type="molecule type" value="Genomic_DNA"/>
</dbReference>
<feature type="compositionally biased region" description="Polar residues" evidence="1">
    <location>
        <begin position="211"/>
        <end position="220"/>
    </location>
</feature>
<reference evidence="2 3" key="1">
    <citation type="submission" date="2017-03" db="EMBL/GenBank/DDBJ databases">
        <authorList>
            <person name="Afonso C.L."/>
            <person name="Miller P.J."/>
            <person name="Scott M.A."/>
            <person name="Spackman E."/>
            <person name="Goraichik I."/>
            <person name="Dimitrov K.M."/>
            <person name="Suarez D.L."/>
            <person name="Swayne D.E."/>
        </authorList>
    </citation>
    <scope>NUCLEOTIDE SEQUENCE [LARGE SCALE GENOMIC DNA]</scope>
    <source>
        <strain evidence="2 3">ATCC 9172</strain>
    </source>
</reference>
<dbReference type="AlphaFoldDB" id="A0A2H1J6A2"/>
<proteinExistence type="predicted"/>
<feature type="region of interest" description="Disordered" evidence="1">
    <location>
        <begin position="195"/>
        <end position="241"/>
    </location>
</feature>
<evidence type="ECO:0000313" key="2">
    <source>
        <dbReference type="EMBL" id="SMX82891.1"/>
    </source>
</evidence>
<dbReference type="Proteomes" id="UP000234641">
    <property type="component" value="Unassembled WGS sequence"/>
</dbReference>
<feature type="region of interest" description="Disordered" evidence="1">
    <location>
        <begin position="404"/>
        <end position="423"/>
    </location>
</feature>
<evidence type="ECO:0000256" key="1">
    <source>
        <dbReference type="SAM" id="MobiDB-lite"/>
    </source>
</evidence>
<protein>
    <submittedName>
        <fullName evidence="2">Uncharacterized protein</fullName>
    </submittedName>
</protein>
<gene>
    <name evidence="2" type="ORF">BLIN9172_01793</name>
</gene>
<name>A0A2H1J6A2_BRELN</name>
<accession>A0A2H1J6A2</accession>
<sequence length="441" mass="49870">MPRKIKREGNHQHLFASVTTFLEHRGLFRPQVKRMAADIRHRADLVDRLPRLVAYALHHDQFFRTLKEAEELKSPEAKKVVLKGLTLYARESPWPDQVDFVARRLLGFNSLAIPQVQAVMRQAKVCTPGERRVDAQKALVRKARLTKQARPFQLAVLRGVGWKETSQWLEGLPYAASKGRGQSLYSPDQIKALNLPRIDERSSPKRKKNNRLTTEKTVMSTAVPARRQEPESPPPAPAARESGGALVVFDDSIFANIKHRVETGSWRVISADTYFLAEALSVHQRWIIRFPERVRVSTSTVVDSIRIRVQEKGLVADLWLGSAIVDRINFQRSLIRSQTPIPDGPKQSVGLILLYIFNANRKLKKSHSAEDLSLAFTVSSAHFAISSVYRIKTASSMADIGVHSRVRGNSPHSESKRHDVRGHTRRVRGVDYRVKAHQRGG</sequence>
<evidence type="ECO:0000313" key="3">
    <source>
        <dbReference type="Proteomes" id="UP000234641"/>
    </source>
</evidence>
<organism evidence="2 3">
    <name type="scientific">Brevibacterium linens ATCC 9172</name>
    <dbReference type="NCBI Taxonomy" id="1255617"/>
    <lineage>
        <taxon>Bacteria</taxon>
        <taxon>Bacillati</taxon>
        <taxon>Actinomycetota</taxon>
        <taxon>Actinomycetes</taxon>
        <taxon>Micrococcales</taxon>
        <taxon>Brevibacteriaceae</taxon>
        <taxon>Brevibacterium</taxon>
    </lineage>
</organism>